<dbReference type="InterPro" id="IPR036961">
    <property type="entry name" value="Kinesin_motor_dom_sf"/>
</dbReference>
<dbReference type="PROSITE" id="PS50067">
    <property type="entry name" value="KINESIN_MOTOR_2"/>
    <property type="match status" value="1"/>
</dbReference>
<sequence length="1128" mass="123613">MKSSSDFNASLRQSRSPSGTTSRAASGYNSRGGHPHAQGMSISVSTSSSPSSSARSSPHGSTCSPSSTVRRAQPLQQQQQQYYAPPAPSAAAAYLQRTAISNAYNSAGGPRSSDDTETASTSSDSFLGDRPSSPAHSISSNSSRYSGERGSNFKVVIRVRPPLPRELHGDRPFQNVINVDQQGHVLTVSENPSALSFGGGGGNVESDSGTPGAYGNHVFSFDHVYDQQCTQSTVYENTAKAVVESSLEGYNATIFAYGQTGTGKTYTMEGFNSGSGSVEERGIIPRAIEQIFCHIQANVSARCRFLVRASYLQIYNESISDLLKPERTNLTIREDRRRGVFVEGLSEWVVRSPEEIYGLMERGGAMRATGSTKMNELSSRSHAVFIIIAEQSKTSYVDSKGNDVAPEEFMALVNAYQARHGGGNAQGNGGGNGKASGGGNATNANGTAALHPKLEAMIRQSFKVGKLNLVDLAGSERVRLSGATGQRLEESKKINQSLSALGNVISALTDARGRQHIPYRDSKLTRILEDSLGGNCKTTMMAMISPALEAMTESLSTLKFANRAKHIKNEARVNEDLDQKSLLRKYERELKRLRAELEERSRNVVDKRRLLELDEQRRRAEEDKMAAIRALEERSREFMREKEEKKRLEQRISALTSQMLMSNQRRLTPAGGLSDGEALNVEDPLIRDAIKEHQDRIRQEYECRLADLEKERETIEEEKAQVDRYKQLLLKQRDIMIALTQRLNERDEQITALQDELDAYDRHQKELEEKLDEKTAHLIHLQRVAMEHNASSPGKIDAELLKALGDWGGGAAQAALVPSAGSSRVSETPAELLISHKQFRPHPVDPVIINDDNYSSGNNNLSHAGSGVAGLLSAEEKIQELRALVDAQSAEHLRMTRELEDVKSEKVSVEFLMREKLDKLVQSELEARTKDLARSESTKDKQELANLQRQLETLLSENQQLQARVASVDQQSQLQARCDTLVKERRAVQTIMEHKIKALVTAIGEASDATLQTAGGAEKLGEPAKWLAREVNALQRLVNASIVALRNADAGNGGGKPTQKESSSCQPAPTSVPAGMGSTRGPNEKPGSARMVASPPPSTTQPPALSVDELIEQRRAQLQQQRDRYPNA</sequence>
<dbReference type="PANTHER" id="PTHR47968">
    <property type="entry name" value="CENTROMERE PROTEIN E"/>
    <property type="match status" value="1"/>
</dbReference>
<feature type="compositionally biased region" description="Gly residues" evidence="8">
    <location>
        <begin position="423"/>
        <end position="440"/>
    </location>
</feature>
<dbReference type="GO" id="GO:0005524">
    <property type="term" value="F:ATP binding"/>
    <property type="evidence" value="ECO:0007669"/>
    <property type="project" value="UniProtKB-UniRule"/>
</dbReference>
<feature type="compositionally biased region" description="Low complexity" evidence="8">
    <location>
        <begin position="132"/>
        <end position="143"/>
    </location>
</feature>
<feature type="compositionally biased region" description="Basic and acidic residues" evidence="8">
    <location>
        <begin position="1111"/>
        <end position="1128"/>
    </location>
</feature>
<evidence type="ECO:0000313" key="11">
    <source>
        <dbReference type="Proteomes" id="UP001165121"/>
    </source>
</evidence>
<feature type="compositionally biased region" description="Low complexity" evidence="8">
    <location>
        <begin position="41"/>
        <end position="88"/>
    </location>
</feature>
<keyword evidence="5 6" id="KW-0505">Motor protein</keyword>
<dbReference type="GO" id="GO:0003777">
    <property type="term" value="F:microtubule motor activity"/>
    <property type="evidence" value="ECO:0007669"/>
    <property type="project" value="InterPro"/>
</dbReference>
<dbReference type="Pfam" id="PF00225">
    <property type="entry name" value="Kinesin"/>
    <property type="match status" value="2"/>
</dbReference>
<feature type="coiled-coil region" evidence="7">
    <location>
        <begin position="691"/>
        <end position="784"/>
    </location>
</feature>
<evidence type="ECO:0000256" key="8">
    <source>
        <dbReference type="SAM" id="MobiDB-lite"/>
    </source>
</evidence>
<dbReference type="InterPro" id="IPR027640">
    <property type="entry name" value="Kinesin-like_fam"/>
</dbReference>
<feature type="region of interest" description="Disordered" evidence="8">
    <location>
        <begin position="105"/>
        <end position="149"/>
    </location>
</feature>
<dbReference type="AlphaFoldDB" id="A0A9W6XP80"/>
<feature type="compositionally biased region" description="Polar residues" evidence="8">
    <location>
        <begin position="1060"/>
        <end position="1069"/>
    </location>
</feature>
<keyword evidence="2 6" id="KW-0547">Nucleotide-binding</keyword>
<evidence type="ECO:0000256" key="3">
    <source>
        <dbReference type="ARBA" id="ARBA00022840"/>
    </source>
</evidence>
<feature type="region of interest" description="Disordered" evidence="8">
    <location>
        <begin position="423"/>
        <end position="446"/>
    </location>
</feature>
<dbReference type="InterPro" id="IPR027417">
    <property type="entry name" value="P-loop_NTPase"/>
</dbReference>
<feature type="domain" description="Kinesin motor" evidence="9">
    <location>
        <begin position="152"/>
        <end position="567"/>
    </location>
</feature>
<comment type="caution">
    <text evidence="10">The sequence shown here is derived from an EMBL/GenBank/DDBJ whole genome shotgun (WGS) entry which is preliminary data.</text>
</comment>
<keyword evidence="4 7" id="KW-0175">Coiled coil</keyword>
<dbReference type="GO" id="GO:0005874">
    <property type="term" value="C:microtubule"/>
    <property type="evidence" value="ECO:0007669"/>
    <property type="project" value="UniProtKB-KW"/>
</dbReference>
<dbReference type="GO" id="GO:0008017">
    <property type="term" value="F:microtubule binding"/>
    <property type="evidence" value="ECO:0007669"/>
    <property type="project" value="InterPro"/>
</dbReference>
<protein>
    <submittedName>
        <fullName evidence="10">Unnamed protein product</fullName>
    </submittedName>
</protein>
<gene>
    <name evidence="10" type="ORF">Pfra01_001390100</name>
</gene>
<feature type="region of interest" description="Disordered" evidence="8">
    <location>
        <begin position="1050"/>
        <end position="1128"/>
    </location>
</feature>
<dbReference type="CDD" id="cd00106">
    <property type="entry name" value="KISc"/>
    <property type="match status" value="1"/>
</dbReference>
<proteinExistence type="inferred from homology"/>
<dbReference type="Proteomes" id="UP001165121">
    <property type="component" value="Unassembled WGS sequence"/>
</dbReference>
<dbReference type="OrthoDB" id="3176171at2759"/>
<dbReference type="PRINTS" id="PR00380">
    <property type="entry name" value="KINESINHEAVY"/>
</dbReference>
<keyword evidence="1" id="KW-0493">Microtubule</keyword>
<dbReference type="InterPro" id="IPR019821">
    <property type="entry name" value="Kinesin_motor_CS"/>
</dbReference>
<evidence type="ECO:0000259" key="9">
    <source>
        <dbReference type="PROSITE" id="PS50067"/>
    </source>
</evidence>
<evidence type="ECO:0000256" key="7">
    <source>
        <dbReference type="SAM" id="Coils"/>
    </source>
</evidence>
<dbReference type="SMART" id="SM00129">
    <property type="entry name" value="KISc"/>
    <property type="match status" value="1"/>
</dbReference>
<feature type="coiled-coil region" evidence="7">
    <location>
        <begin position="576"/>
        <end position="665"/>
    </location>
</feature>
<evidence type="ECO:0000256" key="6">
    <source>
        <dbReference type="PROSITE-ProRule" id="PRU00283"/>
    </source>
</evidence>
<evidence type="ECO:0000256" key="2">
    <source>
        <dbReference type="ARBA" id="ARBA00022741"/>
    </source>
</evidence>
<feature type="region of interest" description="Disordered" evidence="8">
    <location>
        <begin position="1"/>
        <end position="88"/>
    </location>
</feature>
<comment type="similarity">
    <text evidence="6">Belongs to the TRAFAC class myosin-kinesin ATPase superfamily. Kinesin family.</text>
</comment>
<keyword evidence="3 6" id="KW-0067">ATP-binding</keyword>
<name>A0A9W6XP80_9STRA</name>
<organism evidence="10 11">
    <name type="scientific">Phytophthora fragariaefolia</name>
    <dbReference type="NCBI Taxonomy" id="1490495"/>
    <lineage>
        <taxon>Eukaryota</taxon>
        <taxon>Sar</taxon>
        <taxon>Stramenopiles</taxon>
        <taxon>Oomycota</taxon>
        <taxon>Peronosporomycetes</taxon>
        <taxon>Peronosporales</taxon>
        <taxon>Peronosporaceae</taxon>
        <taxon>Phytophthora</taxon>
    </lineage>
</organism>
<dbReference type="PANTHER" id="PTHR47968:SF36">
    <property type="entry name" value="KINESIN HEAVY CHAIN ISOFORM X1"/>
    <property type="match status" value="1"/>
</dbReference>
<dbReference type="EMBL" id="BSXT01001448">
    <property type="protein sequence ID" value="GMF42457.1"/>
    <property type="molecule type" value="Genomic_DNA"/>
</dbReference>
<dbReference type="GO" id="GO:0007018">
    <property type="term" value="P:microtubule-based movement"/>
    <property type="evidence" value="ECO:0007669"/>
    <property type="project" value="InterPro"/>
</dbReference>
<dbReference type="PROSITE" id="PS00411">
    <property type="entry name" value="KINESIN_MOTOR_1"/>
    <property type="match status" value="1"/>
</dbReference>
<feature type="coiled-coil region" evidence="7">
    <location>
        <begin position="930"/>
        <end position="971"/>
    </location>
</feature>
<dbReference type="InterPro" id="IPR001752">
    <property type="entry name" value="Kinesin_motor_dom"/>
</dbReference>
<reference evidence="10" key="1">
    <citation type="submission" date="2023-04" db="EMBL/GenBank/DDBJ databases">
        <title>Phytophthora fragariaefolia NBRC 109709.</title>
        <authorList>
            <person name="Ichikawa N."/>
            <person name="Sato H."/>
            <person name="Tonouchi N."/>
        </authorList>
    </citation>
    <scope>NUCLEOTIDE SEQUENCE</scope>
    <source>
        <strain evidence="10">NBRC 109709</strain>
    </source>
</reference>
<feature type="compositionally biased region" description="Polar residues" evidence="8">
    <location>
        <begin position="1"/>
        <end position="29"/>
    </location>
</feature>
<dbReference type="SUPFAM" id="SSF52540">
    <property type="entry name" value="P-loop containing nucleoside triphosphate hydrolases"/>
    <property type="match status" value="1"/>
</dbReference>
<evidence type="ECO:0000256" key="4">
    <source>
        <dbReference type="ARBA" id="ARBA00023054"/>
    </source>
</evidence>
<feature type="binding site" evidence="6">
    <location>
        <begin position="258"/>
        <end position="265"/>
    </location>
    <ligand>
        <name>ATP</name>
        <dbReference type="ChEBI" id="CHEBI:30616"/>
    </ligand>
</feature>
<keyword evidence="11" id="KW-1185">Reference proteome</keyword>
<evidence type="ECO:0000313" key="10">
    <source>
        <dbReference type="EMBL" id="GMF42457.1"/>
    </source>
</evidence>
<dbReference type="Gene3D" id="3.40.850.10">
    <property type="entry name" value="Kinesin motor domain"/>
    <property type="match status" value="1"/>
</dbReference>
<evidence type="ECO:0000256" key="1">
    <source>
        <dbReference type="ARBA" id="ARBA00022701"/>
    </source>
</evidence>
<accession>A0A9W6XP80</accession>
<evidence type="ECO:0000256" key="5">
    <source>
        <dbReference type="ARBA" id="ARBA00023175"/>
    </source>
</evidence>